<evidence type="ECO:0000313" key="1">
    <source>
        <dbReference type="EMBL" id="KIM74752.1"/>
    </source>
</evidence>
<accession>A0A0C3BBQ4</accession>
<reference evidence="2" key="2">
    <citation type="submission" date="2015-01" db="EMBL/GenBank/DDBJ databases">
        <title>Evolutionary Origins and Diversification of the Mycorrhizal Mutualists.</title>
        <authorList>
            <consortium name="DOE Joint Genome Institute"/>
            <consortium name="Mycorrhizal Genomics Consortium"/>
            <person name="Kohler A."/>
            <person name="Kuo A."/>
            <person name="Nagy L.G."/>
            <person name="Floudas D."/>
            <person name="Copeland A."/>
            <person name="Barry K.W."/>
            <person name="Cichocki N."/>
            <person name="Veneault-Fourrey C."/>
            <person name="LaButti K."/>
            <person name="Lindquist E.A."/>
            <person name="Lipzen A."/>
            <person name="Lundell T."/>
            <person name="Morin E."/>
            <person name="Murat C."/>
            <person name="Riley R."/>
            <person name="Ohm R."/>
            <person name="Sun H."/>
            <person name="Tunlid A."/>
            <person name="Henrissat B."/>
            <person name="Grigoriev I.V."/>
            <person name="Hibbett D.S."/>
            <person name="Martin F."/>
        </authorList>
    </citation>
    <scope>NUCLEOTIDE SEQUENCE [LARGE SCALE GENOMIC DNA]</scope>
    <source>
        <strain evidence="2">F 1598</strain>
    </source>
</reference>
<dbReference type="EMBL" id="KN833056">
    <property type="protein sequence ID" value="KIM74752.1"/>
    <property type="molecule type" value="Genomic_DNA"/>
</dbReference>
<dbReference type="STRING" id="765440.A0A0C3BBQ4"/>
<dbReference type="HOGENOM" id="CLU_125038_0_0_1"/>
<evidence type="ECO:0000313" key="2">
    <source>
        <dbReference type="Proteomes" id="UP000054166"/>
    </source>
</evidence>
<dbReference type="Proteomes" id="UP000054166">
    <property type="component" value="Unassembled WGS sequence"/>
</dbReference>
<dbReference type="InParanoid" id="A0A0C3BBQ4"/>
<sequence>LAYYFPSLHLAYHAPLPADPPSDTIFWFEALAVCSAIQHAANVWARDFSPKLDRLLVSTDNMNMVHMFNSLHAKPSYNPLLISSINARILSSLDVRVRHSGVELITDAISHEKFCLASHLVPNLTILSFTPPRDALGAS</sequence>
<protein>
    <recommendedName>
        <fullName evidence="3">RNase H type-1 domain-containing protein</fullName>
    </recommendedName>
</protein>
<name>A0A0C3BBQ4_PILCF</name>
<dbReference type="AlphaFoldDB" id="A0A0C3BBQ4"/>
<gene>
    <name evidence="1" type="ORF">PILCRDRAFT_28963</name>
</gene>
<feature type="non-terminal residue" evidence="1">
    <location>
        <position position="1"/>
    </location>
</feature>
<keyword evidence="2" id="KW-1185">Reference proteome</keyword>
<organism evidence="1 2">
    <name type="scientific">Piloderma croceum (strain F 1598)</name>
    <dbReference type="NCBI Taxonomy" id="765440"/>
    <lineage>
        <taxon>Eukaryota</taxon>
        <taxon>Fungi</taxon>
        <taxon>Dikarya</taxon>
        <taxon>Basidiomycota</taxon>
        <taxon>Agaricomycotina</taxon>
        <taxon>Agaricomycetes</taxon>
        <taxon>Agaricomycetidae</taxon>
        <taxon>Atheliales</taxon>
        <taxon>Atheliaceae</taxon>
        <taxon>Piloderma</taxon>
    </lineage>
</organism>
<evidence type="ECO:0008006" key="3">
    <source>
        <dbReference type="Google" id="ProtNLM"/>
    </source>
</evidence>
<reference evidence="1 2" key="1">
    <citation type="submission" date="2014-04" db="EMBL/GenBank/DDBJ databases">
        <authorList>
            <consortium name="DOE Joint Genome Institute"/>
            <person name="Kuo A."/>
            <person name="Tarkka M."/>
            <person name="Buscot F."/>
            <person name="Kohler A."/>
            <person name="Nagy L.G."/>
            <person name="Floudas D."/>
            <person name="Copeland A."/>
            <person name="Barry K.W."/>
            <person name="Cichocki N."/>
            <person name="Veneault-Fourrey C."/>
            <person name="LaButti K."/>
            <person name="Lindquist E.A."/>
            <person name="Lipzen A."/>
            <person name="Lundell T."/>
            <person name="Morin E."/>
            <person name="Murat C."/>
            <person name="Sun H."/>
            <person name="Tunlid A."/>
            <person name="Henrissat B."/>
            <person name="Grigoriev I.V."/>
            <person name="Hibbett D.S."/>
            <person name="Martin F."/>
            <person name="Nordberg H.P."/>
            <person name="Cantor M.N."/>
            <person name="Hua S.X."/>
        </authorList>
    </citation>
    <scope>NUCLEOTIDE SEQUENCE [LARGE SCALE GENOMIC DNA]</scope>
    <source>
        <strain evidence="1 2">F 1598</strain>
    </source>
</reference>
<dbReference type="OrthoDB" id="3249498at2759"/>
<proteinExistence type="predicted"/>
<feature type="non-terminal residue" evidence="1">
    <location>
        <position position="139"/>
    </location>
</feature>